<organism evidence="1 2">
    <name type="scientific">Cytobacillus purgationiresistens</name>
    <dbReference type="NCBI Taxonomy" id="863449"/>
    <lineage>
        <taxon>Bacteria</taxon>
        <taxon>Bacillati</taxon>
        <taxon>Bacillota</taxon>
        <taxon>Bacilli</taxon>
        <taxon>Bacillales</taxon>
        <taxon>Bacillaceae</taxon>
        <taxon>Cytobacillus</taxon>
    </lineage>
</organism>
<protein>
    <recommendedName>
        <fullName evidence="3">TolB domain-containing protein</fullName>
    </recommendedName>
</protein>
<comment type="caution">
    <text evidence="1">The sequence shown here is derived from an EMBL/GenBank/DDBJ whole genome shotgun (WGS) entry which is preliminary data.</text>
</comment>
<dbReference type="Proteomes" id="UP001238088">
    <property type="component" value="Unassembled WGS sequence"/>
</dbReference>
<dbReference type="Gene3D" id="2.120.10.30">
    <property type="entry name" value="TolB, C-terminal domain"/>
    <property type="match status" value="1"/>
</dbReference>
<dbReference type="InterPro" id="IPR011042">
    <property type="entry name" value="6-blade_b-propeller_TolB-like"/>
</dbReference>
<name>A0ABU0AAB4_9BACI</name>
<evidence type="ECO:0008006" key="3">
    <source>
        <dbReference type="Google" id="ProtNLM"/>
    </source>
</evidence>
<dbReference type="EMBL" id="JAUSUB010000001">
    <property type="protein sequence ID" value="MDQ0268183.1"/>
    <property type="molecule type" value="Genomic_DNA"/>
</dbReference>
<dbReference type="RefSeq" id="WP_307470748.1">
    <property type="nucleotide sequence ID" value="NZ_JAUSUB010000001.1"/>
</dbReference>
<proteinExistence type="predicted"/>
<dbReference type="SUPFAM" id="SSF82171">
    <property type="entry name" value="DPP6 N-terminal domain-like"/>
    <property type="match status" value="1"/>
</dbReference>
<reference evidence="1 2" key="1">
    <citation type="submission" date="2023-07" db="EMBL/GenBank/DDBJ databases">
        <title>Genomic Encyclopedia of Type Strains, Phase IV (KMG-IV): sequencing the most valuable type-strain genomes for metagenomic binning, comparative biology and taxonomic classification.</title>
        <authorList>
            <person name="Goeker M."/>
        </authorList>
    </citation>
    <scope>NUCLEOTIDE SEQUENCE [LARGE SCALE GENOMIC DNA]</scope>
    <source>
        <strain evidence="1 2">DSM 23494</strain>
    </source>
</reference>
<gene>
    <name evidence="1" type="ORF">J2S17_000052</name>
</gene>
<sequence>MYKKLAGIITLILTLLLNSTVISAEKQTLSAAFIRNQQLWLKIDDIEQVLTKDEQIRSPKWSFDGEWIAYLKSIPHSNDYPMYEGQLWAYHIKSHKHIKITEKSNSNFQWSPAENTIAYQNNNVLSIISVTRLIPQLIHKNAINYSWLLDGSGLLTSSKKNENKVFSDIVLNKILFDYYGNMQKKLFYTIHVGKDEYLYGTSQFKWSFDEQWIAFQLTPTASLSADSNILCVIDNEGKSLRKIGEMLNYQEWFQWAPHSLYLAFIQGSNRIATINKRLAIHHVYANETHHYTQEDMAIRDLFWLNNTQLFISQSFSSKWVSVPKRPLPSIFLTNIYRDELLTVTSPPLHKGDFFPYFEDRSGLIWIRTNRLKGDVYRMEKDPIEQKWIEGLDVDGIDYYEHWNWNEVFSLYVS</sequence>
<keyword evidence="2" id="KW-1185">Reference proteome</keyword>
<accession>A0ABU0AAB4</accession>
<evidence type="ECO:0000313" key="1">
    <source>
        <dbReference type="EMBL" id="MDQ0268183.1"/>
    </source>
</evidence>
<evidence type="ECO:0000313" key="2">
    <source>
        <dbReference type="Proteomes" id="UP001238088"/>
    </source>
</evidence>